<evidence type="ECO:0000313" key="2">
    <source>
        <dbReference type="EMBL" id="BAL98572.1"/>
    </source>
</evidence>
<dbReference type="AlphaFoldDB" id="I0HZY5"/>
<dbReference type="RefSeq" id="WP_014431813.1">
    <property type="nucleotide sequence ID" value="NC_017079.1"/>
</dbReference>
<evidence type="ECO:0000313" key="3">
    <source>
        <dbReference type="Proteomes" id="UP000007880"/>
    </source>
</evidence>
<dbReference type="HOGENOM" id="CLU_2647670_0_0_0"/>
<name>I0HZY5_CALAS</name>
<dbReference type="KEGG" id="cap:CLDAP_05330"/>
<proteinExistence type="predicted"/>
<dbReference type="STRING" id="926550.CLDAP_05330"/>
<keyword evidence="1" id="KW-1133">Transmembrane helix</keyword>
<reference evidence="2 3" key="1">
    <citation type="submission" date="2012-02" db="EMBL/GenBank/DDBJ databases">
        <title>Complete genome sequence of Caldilinea aerophila DSM 14535 (= NBRC 102666).</title>
        <authorList>
            <person name="Oguchi A."/>
            <person name="Hosoyama A."/>
            <person name="Sekine M."/>
            <person name="Fukai R."/>
            <person name="Kato Y."/>
            <person name="Nakamura S."/>
            <person name="Hanada S."/>
            <person name="Yamazaki S."/>
            <person name="Fujita N."/>
        </authorList>
    </citation>
    <scope>NUCLEOTIDE SEQUENCE [LARGE SCALE GENOMIC DNA]</scope>
    <source>
        <strain evidence="3">DSM 14535 / JCM 11387 / NBRC 104270 / STL-6-O1</strain>
    </source>
</reference>
<protein>
    <submittedName>
        <fullName evidence="2">Uncharacterized protein</fullName>
    </submittedName>
</protein>
<keyword evidence="3" id="KW-1185">Reference proteome</keyword>
<dbReference type="Proteomes" id="UP000007880">
    <property type="component" value="Chromosome"/>
</dbReference>
<sequence length="76" mass="8523">MPDKRRAFDPVRFIRTTEGQLVLGFFVILYVVGGALIWRFYGPGGAIAGWLCITGGVLFFLLLYGIVSLIGWWANR</sequence>
<keyword evidence="1" id="KW-0472">Membrane</keyword>
<keyword evidence="1" id="KW-0812">Transmembrane</keyword>
<feature type="transmembrane region" description="Helical" evidence="1">
    <location>
        <begin position="47"/>
        <end position="74"/>
    </location>
</feature>
<feature type="transmembrane region" description="Helical" evidence="1">
    <location>
        <begin position="21"/>
        <end position="41"/>
    </location>
</feature>
<dbReference type="EMBL" id="AP012337">
    <property type="protein sequence ID" value="BAL98572.1"/>
    <property type="molecule type" value="Genomic_DNA"/>
</dbReference>
<organism evidence="2 3">
    <name type="scientific">Caldilinea aerophila (strain DSM 14535 / JCM 11387 / NBRC 104270 / STL-6-O1)</name>
    <dbReference type="NCBI Taxonomy" id="926550"/>
    <lineage>
        <taxon>Bacteria</taxon>
        <taxon>Bacillati</taxon>
        <taxon>Chloroflexota</taxon>
        <taxon>Caldilineae</taxon>
        <taxon>Caldilineales</taxon>
        <taxon>Caldilineaceae</taxon>
        <taxon>Caldilinea</taxon>
    </lineage>
</organism>
<accession>I0HZY5</accession>
<gene>
    <name evidence="2" type="ordered locus">CLDAP_05330</name>
</gene>
<evidence type="ECO:0000256" key="1">
    <source>
        <dbReference type="SAM" id="Phobius"/>
    </source>
</evidence>